<protein>
    <submittedName>
        <fullName evidence="1">Unnamed protein product</fullName>
    </submittedName>
</protein>
<evidence type="ECO:0000313" key="2">
    <source>
        <dbReference type="Proteomes" id="UP001165064"/>
    </source>
</evidence>
<dbReference type="EMBL" id="BSXS01004933">
    <property type="protein sequence ID" value="GME83716.1"/>
    <property type="molecule type" value="Genomic_DNA"/>
</dbReference>
<evidence type="ECO:0000313" key="1">
    <source>
        <dbReference type="EMBL" id="GME83716.1"/>
    </source>
</evidence>
<comment type="caution">
    <text evidence="1">The sequence shown here is derived from an EMBL/GenBank/DDBJ whole genome shotgun (WGS) entry which is preliminary data.</text>
</comment>
<name>A0ACB5T8K6_AMBMO</name>
<keyword evidence="2" id="KW-1185">Reference proteome</keyword>
<organism evidence="1 2">
    <name type="scientific">Ambrosiozyma monospora</name>
    <name type="common">Yeast</name>
    <name type="synonym">Endomycopsis monosporus</name>
    <dbReference type="NCBI Taxonomy" id="43982"/>
    <lineage>
        <taxon>Eukaryota</taxon>
        <taxon>Fungi</taxon>
        <taxon>Dikarya</taxon>
        <taxon>Ascomycota</taxon>
        <taxon>Saccharomycotina</taxon>
        <taxon>Pichiomycetes</taxon>
        <taxon>Pichiales</taxon>
        <taxon>Pichiaceae</taxon>
        <taxon>Ambrosiozyma</taxon>
    </lineage>
</organism>
<reference evidence="1" key="1">
    <citation type="submission" date="2023-04" db="EMBL/GenBank/DDBJ databases">
        <title>Ambrosiozyma monospora NBRC 10751.</title>
        <authorList>
            <person name="Ichikawa N."/>
            <person name="Sato H."/>
            <person name="Tonouchi N."/>
        </authorList>
    </citation>
    <scope>NUCLEOTIDE SEQUENCE</scope>
    <source>
        <strain evidence="1">NBRC 10751</strain>
    </source>
</reference>
<dbReference type="Proteomes" id="UP001165064">
    <property type="component" value="Unassembled WGS sequence"/>
</dbReference>
<accession>A0ACB5T8K6</accession>
<proteinExistence type="predicted"/>
<gene>
    <name evidence="1" type="ORF">Amon02_000634900</name>
</gene>
<sequence>MSDIHGDDLDDGLDYAYSNSEDEGVAFNPEEEETRLPSEGEGDSDVETEVPQDGKKETESRTKENSKGNKNNKKRKNEASDNKLKNKKKQKMEYDINEKVNLAKQTPDIISEKLAAKIRSFNPDLSPLELSELYINKIVIKYTGDWDQERDLTNFAKFLQDTLPSVLPSGKPKKAKKPKKNKKGWAKENVSEPEPSDQRYSRWFTQGDQQEQIER</sequence>